<dbReference type="RefSeq" id="WP_074649100.1">
    <property type="nucleotide sequence ID" value="NZ_FOIL01000012.1"/>
</dbReference>
<dbReference type="SUPFAM" id="SSF109604">
    <property type="entry name" value="HD-domain/PDEase-like"/>
    <property type="match status" value="1"/>
</dbReference>
<name>A0A1I0DFZ5_9FIRM</name>
<dbReference type="OrthoDB" id="9814545at2"/>
<dbReference type="PANTHER" id="PTHR30005">
    <property type="entry name" value="EXOPOLYPHOSPHATASE"/>
    <property type="match status" value="1"/>
</dbReference>
<dbReference type="InterPro" id="IPR043129">
    <property type="entry name" value="ATPase_NBD"/>
</dbReference>
<dbReference type="Pfam" id="PF02541">
    <property type="entry name" value="Ppx-GppA"/>
    <property type="match status" value="1"/>
</dbReference>
<evidence type="ECO:0000313" key="5">
    <source>
        <dbReference type="Proteomes" id="UP000199820"/>
    </source>
</evidence>
<evidence type="ECO:0000259" key="3">
    <source>
        <dbReference type="Pfam" id="PF21447"/>
    </source>
</evidence>
<dbReference type="PANTHER" id="PTHR30005:SF0">
    <property type="entry name" value="RETROGRADE REGULATION PROTEIN 2"/>
    <property type="match status" value="1"/>
</dbReference>
<accession>A0A1I0DFZ5</accession>
<dbReference type="eggNOG" id="COG0248">
    <property type="taxonomic scope" value="Bacteria"/>
</dbReference>
<dbReference type="EMBL" id="FOIL01000012">
    <property type="protein sequence ID" value="SET31286.1"/>
    <property type="molecule type" value="Genomic_DNA"/>
</dbReference>
<dbReference type="STRING" id="1526.SAMN02910262_00218"/>
<comment type="similarity">
    <text evidence="1">Belongs to the GppA/Ppx family.</text>
</comment>
<dbReference type="CDD" id="cd24006">
    <property type="entry name" value="ASKHA_NBD_PPX_GppA"/>
    <property type="match status" value="1"/>
</dbReference>
<reference evidence="4 5" key="1">
    <citation type="submission" date="2016-10" db="EMBL/GenBank/DDBJ databases">
        <authorList>
            <person name="de Groot N.N."/>
        </authorList>
    </citation>
    <scope>NUCLEOTIDE SEQUENCE [LARGE SCALE GENOMIC DNA]</scope>
    <source>
        <strain evidence="4 5">KH1P1</strain>
    </source>
</reference>
<organism evidence="4 5">
    <name type="scientific">[Clostridium] aminophilum</name>
    <dbReference type="NCBI Taxonomy" id="1526"/>
    <lineage>
        <taxon>Bacteria</taxon>
        <taxon>Bacillati</taxon>
        <taxon>Bacillota</taxon>
        <taxon>Clostridia</taxon>
        <taxon>Lachnospirales</taxon>
        <taxon>Lachnospiraceae</taxon>
    </lineage>
</organism>
<dbReference type="Gene3D" id="3.30.420.150">
    <property type="entry name" value="Exopolyphosphatase. Domain 2"/>
    <property type="match status" value="1"/>
</dbReference>
<dbReference type="InterPro" id="IPR003695">
    <property type="entry name" value="Ppx_GppA_N"/>
</dbReference>
<evidence type="ECO:0000259" key="2">
    <source>
        <dbReference type="Pfam" id="PF02541"/>
    </source>
</evidence>
<sequence length="518" mass="58813">MKMFAAIDVGSFDTEIAIYEISEEHGIRKIDHVRRQLTIGRDTYNDGRISLPVMRELIRVLEHFRERMDGYHVEDYRAYAASALREATNSRIILDQIRNATGLQVHTINNSELRFMTHKALALRSSRFDRGAGGRMAVLDVGFGSSQLSLFEDGVLVSTQNLSLGVLRIAEMSSHWKTESRLIPDIEGELMDKELATYRDIYLGGMRVDTLIATGESINNMVLRGMKEKPGKMYTAAEFGEFCRRISHMTEEEIAEFCDISGAYARVMIPSAVLYEKVLELTGAGEVWVGGVTLCDGIAADYAEEQKLVRFRHDFADDALSAARNMSARYKGDRNHIEAVEKTAMAVFDTLQEKYGLNSRSRLLLRLAAILHDCGKYVSITRETRSSYQIIMSTELIGISHLEREIVANVVRYNTREFVYDEIHLESDLSQYDGLAKGKSEIVLEIAKLAAILRLANSVDRSHRQKLKDLDVRLEDGTLVMETACGENLTLEQYSMEQKEEFFEEIYGIQPVLQRKRR</sequence>
<dbReference type="SUPFAM" id="SSF53067">
    <property type="entry name" value="Actin-like ATPase domain"/>
    <property type="match status" value="2"/>
</dbReference>
<feature type="domain" description="Ppx/GppA phosphatase N-terminal" evidence="2">
    <location>
        <begin position="18"/>
        <end position="288"/>
    </location>
</feature>
<proteinExistence type="inferred from homology"/>
<dbReference type="Gene3D" id="3.30.420.40">
    <property type="match status" value="1"/>
</dbReference>
<evidence type="ECO:0000256" key="1">
    <source>
        <dbReference type="ARBA" id="ARBA00007125"/>
    </source>
</evidence>
<protein>
    <submittedName>
        <fullName evidence="4">Exopolyphosphatase / guanosine-5'-triphosphate,3'-diphosphate pyrophosphatase</fullName>
    </submittedName>
</protein>
<dbReference type="InterPro" id="IPR050273">
    <property type="entry name" value="GppA/Ppx_hydrolase"/>
</dbReference>
<dbReference type="Gene3D" id="1.10.3210.10">
    <property type="entry name" value="Hypothetical protein af1432"/>
    <property type="match status" value="1"/>
</dbReference>
<keyword evidence="5" id="KW-1185">Reference proteome</keyword>
<dbReference type="GO" id="GO:0016462">
    <property type="term" value="F:pyrophosphatase activity"/>
    <property type="evidence" value="ECO:0007669"/>
    <property type="project" value="TreeGrafter"/>
</dbReference>
<dbReference type="Pfam" id="PF21447">
    <property type="entry name" value="Ppx-GppA_III"/>
    <property type="match status" value="1"/>
</dbReference>
<dbReference type="Proteomes" id="UP000199820">
    <property type="component" value="Unassembled WGS sequence"/>
</dbReference>
<gene>
    <name evidence="4" type="ORF">SAMN04487771_101221</name>
</gene>
<dbReference type="AlphaFoldDB" id="A0A1I0DFZ5"/>
<feature type="domain" description="Ppx/GppA phosphatase C-terminal" evidence="3">
    <location>
        <begin position="323"/>
        <end position="475"/>
    </location>
</feature>
<evidence type="ECO:0000313" key="4">
    <source>
        <dbReference type="EMBL" id="SET31286.1"/>
    </source>
</evidence>
<dbReference type="InterPro" id="IPR048950">
    <property type="entry name" value="Ppx_GppA_C"/>
</dbReference>